<name>A0A7V0Z4A6_UNCW3</name>
<evidence type="ECO:0000256" key="3">
    <source>
        <dbReference type="ARBA" id="ARBA00022475"/>
    </source>
</evidence>
<evidence type="ECO:0000256" key="14">
    <source>
        <dbReference type="PROSITE-ProRule" id="PRU00289"/>
    </source>
</evidence>
<keyword evidence="6 14" id="KW-0547">Nucleotide-binding</keyword>
<dbReference type="GO" id="GO:0005524">
    <property type="term" value="F:ATP binding"/>
    <property type="evidence" value="ECO:0007669"/>
    <property type="project" value="UniProtKB-UniRule"/>
</dbReference>
<evidence type="ECO:0000256" key="6">
    <source>
        <dbReference type="ARBA" id="ARBA00022741"/>
    </source>
</evidence>
<feature type="transmembrane region" description="Helical" evidence="15">
    <location>
        <begin position="6"/>
        <end position="23"/>
    </location>
</feature>
<dbReference type="PANTHER" id="PTHR22683:SF41">
    <property type="entry name" value="DNA TRANSLOCASE FTSK"/>
    <property type="match status" value="1"/>
</dbReference>
<comment type="subunit">
    <text evidence="13">Homohexamer. Forms a ring that surrounds DNA.</text>
</comment>
<dbReference type="InterPro" id="IPR027417">
    <property type="entry name" value="P-loop_NTPase"/>
</dbReference>
<dbReference type="SMART" id="SM00382">
    <property type="entry name" value="AAA"/>
    <property type="match status" value="1"/>
</dbReference>
<dbReference type="EMBL" id="DSKY01000007">
    <property type="protein sequence ID" value="HDY58377.1"/>
    <property type="molecule type" value="Genomic_DNA"/>
</dbReference>
<dbReference type="Gene3D" id="1.10.10.10">
    <property type="entry name" value="Winged helix-like DNA-binding domain superfamily/Winged helix DNA-binding domain"/>
    <property type="match status" value="1"/>
</dbReference>
<sequence>MQVLALVIAIIILTLACAVLIYVSRYLEEKKKRKLTGIISLFLCILFLISQISFLLFPEERYKNFGGLFGYYISLWLFSIIGLYFFVIPGLLLYFGYLYLFEKEKKDGYHLLYLIPIGVITDIILSLFLTRVSFKNINSGGVIGDIIKDFLLKYFGYPGTYIIIAFGVLIIIFMTMRKFIIPQKQTQEPQPKNEKKEIEIPDGIDEVEIGEEIINGEITKEKKTKIKKKREPPKIDFKTEFLNILAEPTKKVGVDTEILKKESEILEQRLAEFDVQGKVVNFESGPVITRFEFEPAPGIKVSRIANLDNDLALALKATRVRIVAPIPGKSAVGIEVPNKERSLVYLKNCLLDPNFDNNPSPLAIVLGEDITGNPVSDDISTMPHMLVAGTTGSGKSVCINTIIASLLYHTTYRDVRFLMIDPKRLELPMYNSIPHLLRKAITEPKDAVEELEALVGIMESRYRDFARENVRDIDGYNEKMRKKNGDIKPYIVVIVDELADLMLTAPSEIEENITRLAQMSRAVGIHLILATQRPSVDVITGLIKANFPCRIAFQVASKTDSRTILDMNGAESLLGRGDMLFLPPGKGTPIRLHGAYISTDEVCGISRLIARQYLLELLKDLEEDIDEIVATVLDEELWTVFIDQDDPAFEEKKKSLMNIMPVEKIEQIIEMGYYPKLGEIVVEETITAEIDEGEVDPMFPEAARLVFRHQVASVSLLQRRLNLGYARAGRIIDQLEAAGIVEPFQGSKSRKVLIQNQEELESIIAKYQ</sequence>
<evidence type="ECO:0000256" key="7">
    <source>
        <dbReference type="ARBA" id="ARBA00022829"/>
    </source>
</evidence>
<dbReference type="GO" id="GO:0007059">
    <property type="term" value="P:chromosome segregation"/>
    <property type="evidence" value="ECO:0007669"/>
    <property type="project" value="UniProtKB-KW"/>
</dbReference>
<dbReference type="Pfam" id="PF01580">
    <property type="entry name" value="FtsK_SpoIIIE"/>
    <property type="match status" value="1"/>
</dbReference>
<evidence type="ECO:0000256" key="9">
    <source>
        <dbReference type="ARBA" id="ARBA00022989"/>
    </source>
</evidence>
<dbReference type="Pfam" id="PF13491">
    <property type="entry name" value="FtsK_4TM"/>
    <property type="match status" value="1"/>
</dbReference>
<keyword evidence="4" id="KW-0132">Cell division</keyword>
<dbReference type="InterPro" id="IPR002543">
    <property type="entry name" value="FtsK_dom"/>
</dbReference>
<dbReference type="GO" id="GO:0003677">
    <property type="term" value="F:DNA binding"/>
    <property type="evidence" value="ECO:0007669"/>
    <property type="project" value="UniProtKB-KW"/>
</dbReference>
<dbReference type="GO" id="GO:0005886">
    <property type="term" value="C:plasma membrane"/>
    <property type="evidence" value="ECO:0007669"/>
    <property type="project" value="UniProtKB-SubCell"/>
</dbReference>
<organism evidence="17">
    <name type="scientific">candidate division WOR-3 bacterium</name>
    <dbReference type="NCBI Taxonomy" id="2052148"/>
    <lineage>
        <taxon>Bacteria</taxon>
        <taxon>Bacteria division WOR-3</taxon>
    </lineage>
</organism>
<dbReference type="SMART" id="SM00843">
    <property type="entry name" value="Ftsk_gamma"/>
    <property type="match status" value="1"/>
</dbReference>
<dbReference type="Pfam" id="PF09397">
    <property type="entry name" value="FtsK_gamma"/>
    <property type="match status" value="1"/>
</dbReference>
<dbReference type="InterPro" id="IPR041027">
    <property type="entry name" value="FtsK_alpha"/>
</dbReference>
<gene>
    <name evidence="17" type="ORF">ENP86_02320</name>
</gene>
<dbReference type="InterPro" id="IPR036388">
    <property type="entry name" value="WH-like_DNA-bd_sf"/>
</dbReference>
<evidence type="ECO:0000313" key="17">
    <source>
        <dbReference type="EMBL" id="HDY58377.1"/>
    </source>
</evidence>
<accession>A0A7V0Z4A6</accession>
<feature type="binding site" evidence="14">
    <location>
        <begin position="389"/>
        <end position="396"/>
    </location>
    <ligand>
        <name>ATP</name>
        <dbReference type="ChEBI" id="CHEBI:30616"/>
    </ligand>
</feature>
<comment type="caution">
    <text evidence="17">The sequence shown here is derived from an EMBL/GenBank/DDBJ whole genome shotgun (WGS) entry which is preliminary data.</text>
</comment>
<dbReference type="InterPro" id="IPR018541">
    <property type="entry name" value="Ftsk_gamma"/>
</dbReference>
<evidence type="ECO:0000256" key="12">
    <source>
        <dbReference type="ARBA" id="ARBA00023306"/>
    </source>
</evidence>
<comment type="subcellular location">
    <subcellularLocation>
        <location evidence="1">Cell membrane</location>
        <topology evidence="1">Multi-pass membrane protein</topology>
    </subcellularLocation>
</comment>
<comment type="similarity">
    <text evidence="2">Belongs to the FtsK/SpoIIIE/SftA family.</text>
</comment>
<keyword evidence="12" id="KW-0131">Cell cycle</keyword>
<evidence type="ECO:0000256" key="5">
    <source>
        <dbReference type="ARBA" id="ARBA00022692"/>
    </source>
</evidence>
<dbReference type="Gene3D" id="3.30.980.40">
    <property type="match status" value="1"/>
</dbReference>
<dbReference type="Pfam" id="PF17854">
    <property type="entry name" value="FtsK_alpha"/>
    <property type="match status" value="1"/>
</dbReference>
<feature type="transmembrane region" description="Helical" evidence="15">
    <location>
        <begin position="69"/>
        <end position="99"/>
    </location>
</feature>
<dbReference type="AlphaFoldDB" id="A0A7V0Z4A6"/>
<keyword evidence="3" id="KW-1003">Cell membrane</keyword>
<evidence type="ECO:0000256" key="13">
    <source>
        <dbReference type="ARBA" id="ARBA00025923"/>
    </source>
</evidence>
<feature type="transmembrane region" description="Helical" evidence="15">
    <location>
        <begin position="111"/>
        <end position="134"/>
    </location>
</feature>
<dbReference type="PROSITE" id="PS50901">
    <property type="entry name" value="FTSK"/>
    <property type="match status" value="1"/>
</dbReference>
<dbReference type="InterPro" id="IPR003593">
    <property type="entry name" value="AAA+_ATPase"/>
</dbReference>
<evidence type="ECO:0000256" key="1">
    <source>
        <dbReference type="ARBA" id="ARBA00004651"/>
    </source>
</evidence>
<feature type="transmembrane region" description="Helical" evidence="15">
    <location>
        <begin position="35"/>
        <end position="57"/>
    </location>
</feature>
<dbReference type="Gene3D" id="3.40.50.300">
    <property type="entry name" value="P-loop containing nucleotide triphosphate hydrolases"/>
    <property type="match status" value="1"/>
</dbReference>
<keyword evidence="7" id="KW-0159">Chromosome partition</keyword>
<keyword evidence="5 15" id="KW-0812">Transmembrane</keyword>
<dbReference type="SUPFAM" id="SSF52540">
    <property type="entry name" value="P-loop containing nucleoside triphosphate hydrolases"/>
    <property type="match status" value="1"/>
</dbReference>
<keyword evidence="11 15" id="KW-0472">Membrane</keyword>
<dbReference type="CDD" id="cd01127">
    <property type="entry name" value="TrwB_TraG_TraD_VirD4"/>
    <property type="match status" value="1"/>
</dbReference>
<evidence type="ECO:0000256" key="2">
    <source>
        <dbReference type="ARBA" id="ARBA00006474"/>
    </source>
</evidence>
<evidence type="ECO:0000256" key="10">
    <source>
        <dbReference type="ARBA" id="ARBA00023125"/>
    </source>
</evidence>
<keyword evidence="8 14" id="KW-0067">ATP-binding</keyword>
<evidence type="ECO:0000259" key="16">
    <source>
        <dbReference type="PROSITE" id="PS50901"/>
    </source>
</evidence>
<evidence type="ECO:0000256" key="15">
    <source>
        <dbReference type="SAM" id="Phobius"/>
    </source>
</evidence>
<proteinExistence type="inferred from homology"/>
<evidence type="ECO:0000256" key="8">
    <source>
        <dbReference type="ARBA" id="ARBA00022840"/>
    </source>
</evidence>
<dbReference type="GO" id="GO:0051301">
    <property type="term" value="P:cell division"/>
    <property type="evidence" value="ECO:0007669"/>
    <property type="project" value="UniProtKB-KW"/>
</dbReference>
<protein>
    <submittedName>
        <fullName evidence="17">DNA translocase FtsK</fullName>
    </submittedName>
</protein>
<keyword evidence="10" id="KW-0238">DNA-binding</keyword>
<feature type="domain" description="FtsK" evidence="16">
    <location>
        <begin position="372"/>
        <end position="562"/>
    </location>
</feature>
<feature type="transmembrane region" description="Helical" evidence="15">
    <location>
        <begin position="154"/>
        <end position="174"/>
    </location>
</feature>
<dbReference type="InterPro" id="IPR050206">
    <property type="entry name" value="FtsK/SpoIIIE/SftA"/>
</dbReference>
<dbReference type="PANTHER" id="PTHR22683">
    <property type="entry name" value="SPORULATION PROTEIN RELATED"/>
    <property type="match status" value="1"/>
</dbReference>
<keyword evidence="9 15" id="KW-1133">Transmembrane helix</keyword>
<dbReference type="InterPro" id="IPR036390">
    <property type="entry name" value="WH_DNA-bd_sf"/>
</dbReference>
<evidence type="ECO:0000256" key="4">
    <source>
        <dbReference type="ARBA" id="ARBA00022618"/>
    </source>
</evidence>
<evidence type="ECO:0000256" key="11">
    <source>
        <dbReference type="ARBA" id="ARBA00023136"/>
    </source>
</evidence>
<dbReference type="SUPFAM" id="SSF46785">
    <property type="entry name" value="Winged helix' DNA-binding domain"/>
    <property type="match status" value="1"/>
</dbReference>
<dbReference type="InterPro" id="IPR025199">
    <property type="entry name" value="FtsK_4TM"/>
</dbReference>
<reference evidence="17" key="1">
    <citation type="journal article" date="2020" name="mSystems">
        <title>Genome- and Community-Level Interaction Insights into Carbon Utilization and Element Cycling Functions of Hydrothermarchaeota in Hydrothermal Sediment.</title>
        <authorList>
            <person name="Zhou Z."/>
            <person name="Liu Y."/>
            <person name="Xu W."/>
            <person name="Pan J."/>
            <person name="Luo Z.H."/>
            <person name="Li M."/>
        </authorList>
    </citation>
    <scope>NUCLEOTIDE SEQUENCE [LARGE SCALE GENOMIC DNA]</scope>
    <source>
        <strain evidence="17">SpSt-258</strain>
    </source>
</reference>